<dbReference type="GO" id="GO:0022857">
    <property type="term" value="F:transmembrane transporter activity"/>
    <property type="evidence" value="ECO:0007669"/>
    <property type="project" value="UniProtKB-UniRule"/>
</dbReference>
<feature type="transmembrane region" description="Helical" evidence="2">
    <location>
        <begin position="12"/>
        <end position="30"/>
    </location>
</feature>
<evidence type="ECO:0000256" key="1">
    <source>
        <dbReference type="RuleBase" id="RU369079"/>
    </source>
</evidence>
<keyword evidence="1" id="KW-0813">Transport</keyword>
<feature type="transmembrane region" description="Helical" evidence="2">
    <location>
        <begin position="580"/>
        <end position="598"/>
    </location>
</feature>
<reference evidence="4" key="1">
    <citation type="submission" date="2022-03" db="EMBL/GenBank/DDBJ databases">
        <title>Genomic Encyclopedia of Type Strains, Phase III (KMG-III): the genomes of soil and plant-associated and newly described type strains.</title>
        <authorList>
            <person name="Whitman W."/>
        </authorList>
    </citation>
    <scope>NUCLEOTIDE SEQUENCE</scope>
    <source>
        <strain evidence="4">ANL 6-2</strain>
    </source>
</reference>
<organism evidence="4 5">
    <name type="scientific">Natronocella acetinitrilica</name>
    <dbReference type="NCBI Taxonomy" id="414046"/>
    <lineage>
        <taxon>Bacteria</taxon>
        <taxon>Pseudomonadati</taxon>
        <taxon>Pseudomonadota</taxon>
        <taxon>Gammaproteobacteria</taxon>
        <taxon>Chromatiales</taxon>
        <taxon>Ectothiorhodospiraceae</taxon>
        <taxon>Natronocella</taxon>
    </lineage>
</organism>
<keyword evidence="5" id="KW-1185">Reference proteome</keyword>
<feature type="transmembrane region" description="Helical" evidence="2">
    <location>
        <begin position="528"/>
        <end position="546"/>
    </location>
</feature>
<dbReference type="RefSeq" id="WP_253481368.1">
    <property type="nucleotide sequence ID" value="NZ_JALJXV010000008.1"/>
</dbReference>
<feature type="transmembrane region" description="Helical" evidence="2">
    <location>
        <begin position="42"/>
        <end position="58"/>
    </location>
</feature>
<dbReference type="InterPro" id="IPR010656">
    <property type="entry name" value="DctM"/>
</dbReference>
<feature type="transmembrane region" description="Helical" evidence="2">
    <location>
        <begin position="454"/>
        <end position="477"/>
    </location>
</feature>
<dbReference type="Pfam" id="PF11874">
    <property type="entry name" value="DUF3394"/>
    <property type="match status" value="1"/>
</dbReference>
<keyword evidence="2" id="KW-1133">Transmembrane helix</keyword>
<feature type="transmembrane region" description="Helical" evidence="2">
    <location>
        <begin position="604"/>
        <end position="620"/>
    </location>
</feature>
<evidence type="ECO:0000259" key="3">
    <source>
        <dbReference type="Pfam" id="PF06808"/>
    </source>
</evidence>
<feature type="transmembrane region" description="Helical" evidence="2">
    <location>
        <begin position="127"/>
        <end position="147"/>
    </location>
</feature>
<comment type="function">
    <text evidence="1">Part of the tripartite ATP-independent periplasmic (TRAP) transport system.</text>
</comment>
<evidence type="ECO:0000256" key="2">
    <source>
        <dbReference type="SAM" id="Phobius"/>
    </source>
</evidence>
<name>A0AAE3G6Y0_9GAMM</name>
<gene>
    <name evidence="4" type="ORF">J2T57_003367</name>
</gene>
<keyword evidence="1" id="KW-1003">Cell membrane</keyword>
<dbReference type="PANTHER" id="PTHR43849">
    <property type="entry name" value="BLL3936 PROTEIN"/>
    <property type="match status" value="1"/>
</dbReference>
<keyword evidence="2" id="KW-0472">Membrane</keyword>
<dbReference type="GO" id="GO:0005886">
    <property type="term" value="C:plasma membrane"/>
    <property type="evidence" value="ECO:0007669"/>
    <property type="project" value="UniProtKB-SubCell"/>
</dbReference>
<feature type="transmembrane region" description="Helical" evidence="2">
    <location>
        <begin position="552"/>
        <end position="573"/>
    </location>
</feature>
<proteinExistence type="predicted"/>
<evidence type="ECO:0000313" key="4">
    <source>
        <dbReference type="EMBL" id="MCP1676208.1"/>
    </source>
</evidence>
<sequence>MALLERLDGKQTTGGLVTVVAVSMALYHLYTAHYGVLAHWQNRAIHLSFALTLIFLIYRTLPNATGPWRWLSNGIDLLCLAAVGYVAHYSITGHLDIQQRAGLIPVSDQIVAAILIFLVLEATRRCVGIAMTIIAGLFLLFVFYGTYLPGQLGHPSFSYARLTNQFYNSTGGIFGAPIAASSVYIVLFIIFGAFLNRSGAGDFFSDLSRALTGKSIGGPAKAAVVASGLTGSVTGSAVANVATTGPFTIPVMIRYGYSRVFSGSVEAAASTGGQVLPPVMGATAFIIAEFTRTPYNLIALYALFPALLYFLGVFAMVHLEAKKNNIPTLKPEEIPNLKNTLLTGMHNLIPLLVLIGMLVAGFSPMKAGFYAIVLVVVISWFRKDTRMMPKDIILALRDGAVNSLVIVMACAAAGLIVGSISVTGLGLKFSAAIISLSGGLLLPALILTALASLVLGMGMISISAYVILASLAAPALVNMGAEPVAAHLFVYFFGILSNVTPPICIAAFTAAGIAGASQIRTGLTATRLAATAFIIPFMFVIDPRLMLMGEPMSLIIPLFSATVGVLALAAALQGYLLTKVIWPERIVLLLAALALLSGNPHSDVIGIALGALALTFHIVRGRRQDAATRMAS</sequence>
<dbReference type="Pfam" id="PF06808">
    <property type="entry name" value="DctM"/>
    <property type="match status" value="1"/>
</dbReference>
<feature type="transmembrane region" description="Helical" evidence="2">
    <location>
        <begin position="401"/>
        <end position="423"/>
    </location>
</feature>
<dbReference type="InterPro" id="IPR011853">
    <property type="entry name" value="TRAP_DctM-Dct_fused"/>
</dbReference>
<feature type="transmembrane region" description="Helical" evidence="2">
    <location>
        <begin position="429"/>
        <end position="447"/>
    </location>
</feature>
<keyword evidence="1" id="KW-0997">Cell inner membrane</keyword>
<feature type="transmembrane region" description="Helical" evidence="2">
    <location>
        <begin position="103"/>
        <end position="120"/>
    </location>
</feature>
<comment type="subcellular location">
    <subcellularLocation>
        <location evidence="1">Cell inner membrane</location>
        <topology evidence="1">Multi-pass membrane protein</topology>
    </subcellularLocation>
</comment>
<dbReference type="EMBL" id="JALJXV010000008">
    <property type="protein sequence ID" value="MCP1676208.1"/>
    <property type="molecule type" value="Genomic_DNA"/>
</dbReference>
<keyword evidence="2" id="KW-0812">Transmembrane</keyword>
<dbReference type="PANTHER" id="PTHR43849:SF2">
    <property type="entry name" value="BLL3936 PROTEIN"/>
    <property type="match status" value="1"/>
</dbReference>
<dbReference type="Proteomes" id="UP001205843">
    <property type="component" value="Unassembled WGS sequence"/>
</dbReference>
<evidence type="ECO:0000313" key="5">
    <source>
        <dbReference type="Proteomes" id="UP001205843"/>
    </source>
</evidence>
<feature type="transmembrane region" description="Helical" evidence="2">
    <location>
        <begin position="298"/>
        <end position="319"/>
    </location>
</feature>
<dbReference type="AlphaFoldDB" id="A0AAE3G6Y0"/>
<feature type="transmembrane region" description="Helical" evidence="2">
    <location>
        <begin position="489"/>
        <end position="516"/>
    </location>
</feature>
<accession>A0AAE3G6Y0</accession>
<comment type="caution">
    <text evidence="4">The sequence shown here is derived from an EMBL/GenBank/DDBJ whole genome shotgun (WGS) entry which is preliminary data.</text>
</comment>
<feature type="transmembrane region" description="Helical" evidence="2">
    <location>
        <begin position="348"/>
        <end position="381"/>
    </location>
</feature>
<feature type="domain" description="TRAP C4-dicarboxylate transport system permease DctM subunit" evidence="3">
    <location>
        <begin position="115"/>
        <end position="548"/>
    </location>
</feature>
<dbReference type="NCBIfam" id="TIGR02123">
    <property type="entry name" value="TRAP_fused"/>
    <property type="match status" value="1"/>
</dbReference>
<dbReference type="InterPro" id="IPR021814">
    <property type="entry name" value="DUF3394"/>
</dbReference>
<protein>
    <submittedName>
        <fullName evidence="4">TRAP transporter 4TM/12TM fusion protein</fullName>
    </submittedName>
</protein>
<feature type="transmembrane region" description="Helical" evidence="2">
    <location>
        <begin position="173"/>
        <end position="195"/>
    </location>
</feature>